<gene>
    <name evidence="4" type="ORF">DGAL_LOCUS13300</name>
</gene>
<feature type="compositionally biased region" description="Basic residues" evidence="1">
    <location>
        <begin position="518"/>
        <end position="535"/>
    </location>
</feature>
<dbReference type="GO" id="GO:0006369">
    <property type="term" value="P:termination of RNA polymerase II transcription"/>
    <property type="evidence" value="ECO:0007669"/>
    <property type="project" value="TreeGrafter"/>
</dbReference>
<feature type="compositionally biased region" description="Basic and acidic residues" evidence="1">
    <location>
        <begin position="7"/>
        <end position="24"/>
    </location>
</feature>
<feature type="compositionally biased region" description="Low complexity" evidence="1">
    <location>
        <begin position="596"/>
        <end position="608"/>
    </location>
</feature>
<feature type="region of interest" description="Disordered" evidence="1">
    <location>
        <begin position="1"/>
        <end position="79"/>
    </location>
</feature>
<feature type="compositionally biased region" description="Polar residues" evidence="1">
    <location>
        <begin position="248"/>
        <end position="273"/>
    </location>
</feature>
<dbReference type="GO" id="GO:0004386">
    <property type="term" value="F:helicase activity"/>
    <property type="evidence" value="ECO:0007669"/>
    <property type="project" value="InterPro"/>
</dbReference>
<dbReference type="Pfam" id="PF13086">
    <property type="entry name" value="AAA_11"/>
    <property type="match status" value="1"/>
</dbReference>
<feature type="compositionally biased region" description="Basic and acidic residues" evidence="1">
    <location>
        <begin position="111"/>
        <end position="122"/>
    </location>
</feature>
<feature type="region of interest" description="Disordered" evidence="1">
    <location>
        <begin position="576"/>
        <end position="608"/>
    </location>
</feature>
<name>A0A8J2RZB6_9CRUS</name>
<comment type="caution">
    <text evidence="4">The sequence shown here is derived from an EMBL/GenBank/DDBJ whole genome shotgun (WGS) entry which is preliminary data.</text>
</comment>
<feature type="compositionally biased region" description="Low complexity" evidence="1">
    <location>
        <begin position="446"/>
        <end position="461"/>
    </location>
</feature>
<evidence type="ECO:0000259" key="3">
    <source>
        <dbReference type="Pfam" id="PF13087"/>
    </source>
</evidence>
<dbReference type="Proteomes" id="UP000789390">
    <property type="component" value="Unassembled WGS sequence"/>
</dbReference>
<dbReference type="InterPro" id="IPR041679">
    <property type="entry name" value="DNA2/NAM7-like_C"/>
</dbReference>
<evidence type="ECO:0000256" key="1">
    <source>
        <dbReference type="SAM" id="MobiDB-lite"/>
    </source>
</evidence>
<reference evidence="4" key="1">
    <citation type="submission" date="2021-11" db="EMBL/GenBank/DDBJ databases">
        <authorList>
            <person name="Schell T."/>
        </authorList>
    </citation>
    <scope>NUCLEOTIDE SEQUENCE</scope>
    <source>
        <strain evidence="4">M5</strain>
    </source>
</reference>
<dbReference type="CDD" id="cd18808">
    <property type="entry name" value="SF1_C_Upf1"/>
    <property type="match status" value="1"/>
</dbReference>
<feature type="compositionally biased region" description="Polar residues" evidence="1">
    <location>
        <begin position="462"/>
        <end position="474"/>
    </location>
</feature>
<feature type="compositionally biased region" description="Polar residues" evidence="1">
    <location>
        <begin position="428"/>
        <end position="440"/>
    </location>
</feature>
<dbReference type="OrthoDB" id="2285229at2759"/>
<dbReference type="SUPFAM" id="SSF52540">
    <property type="entry name" value="P-loop containing nucleoside triphosphate hydrolases"/>
    <property type="match status" value="1"/>
</dbReference>
<dbReference type="InterPro" id="IPR027417">
    <property type="entry name" value="P-loop_NTPase"/>
</dbReference>
<dbReference type="PANTHER" id="PTHR10887:SF495">
    <property type="entry name" value="HELICASE SENATAXIN ISOFORM X1-RELATED"/>
    <property type="match status" value="1"/>
</dbReference>
<dbReference type="PANTHER" id="PTHR10887">
    <property type="entry name" value="DNA2/NAM7 HELICASE FAMILY"/>
    <property type="match status" value="1"/>
</dbReference>
<feature type="region of interest" description="Disordered" evidence="1">
    <location>
        <begin position="184"/>
        <end position="492"/>
    </location>
</feature>
<feature type="compositionally biased region" description="Polar residues" evidence="1">
    <location>
        <begin position="548"/>
        <end position="558"/>
    </location>
</feature>
<feature type="compositionally biased region" description="Polar residues" evidence="1">
    <location>
        <begin position="39"/>
        <end position="64"/>
    </location>
</feature>
<dbReference type="InterPro" id="IPR045055">
    <property type="entry name" value="DNA2/NAM7-like"/>
</dbReference>
<feature type="region of interest" description="Disordered" evidence="1">
    <location>
        <begin position="514"/>
        <end position="560"/>
    </location>
</feature>
<feature type="domain" description="DNA2/NAM7 helicase-like C-terminal" evidence="3">
    <location>
        <begin position="1144"/>
        <end position="1336"/>
    </location>
</feature>
<evidence type="ECO:0000259" key="2">
    <source>
        <dbReference type="Pfam" id="PF13086"/>
    </source>
</evidence>
<proteinExistence type="predicted"/>
<dbReference type="GO" id="GO:0001147">
    <property type="term" value="F:transcription termination site sequence-specific DNA binding"/>
    <property type="evidence" value="ECO:0007669"/>
    <property type="project" value="TreeGrafter"/>
</dbReference>
<feature type="compositionally biased region" description="Polar residues" evidence="1">
    <location>
        <begin position="481"/>
        <end position="492"/>
    </location>
</feature>
<dbReference type="EMBL" id="CAKKLH010000295">
    <property type="protein sequence ID" value="CAH0109811.1"/>
    <property type="molecule type" value="Genomic_DNA"/>
</dbReference>
<evidence type="ECO:0000313" key="4">
    <source>
        <dbReference type="EMBL" id="CAH0109811.1"/>
    </source>
</evidence>
<feature type="compositionally biased region" description="Basic and acidic residues" evidence="1">
    <location>
        <begin position="95"/>
        <end position="104"/>
    </location>
</feature>
<feature type="compositionally biased region" description="Polar residues" evidence="1">
    <location>
        <begin position="290"/>
        <end position="299"/>
    </location>
</feature>
<accession>A0A8J2RZB6</accession>
<feature type="domain" description="DNA2/NAM7 helicase helicase" evidence="2">
    <location>
        <begin position="872"/>
        <end position="1130"/>
    </location>
</feature>
<keyword evidence="5" id="KW-1185">Reference proteome</keyword>
<dbReference type="CDD" id="cd18042">
    <property type="entry name" value="DEXXQc_SETX"/>
    <property type="match status" value="1"/>
</dbReference>
<feature type="compositionally biased region" description="Basic and acidic residues" evidence="1">
    <location>
        <begin position="583"/>
        <end position="594"/>
    </location>
</feature>
<organism evidence="4 5">
    <name type="scientific">Daphnia galeata</name>
    <dbReference type="NCBI Taxonomy" id="27404"/>
    <lineage>
        <taxon>Eukaryota</taxon>
        <taxon>Metazoa</taxon>
        <taxon>Ecdysozoa</taxon>
        <taxon>Arthropoda</taxon>
        <taxon>Crustacea</taxon>
        <taxon>Branchiopoda</taxon>
        <taxon>Diplostraca</taxon>
        <taxon>Cladocera</taxon>
        <taxon>Anomopoda</taxon>
        <taxon>Daphniidae</taxon>
        <taxon>Daphnia</taxon>
    </lineage>
</organism>
<dbReference type="Gene3D" id="3.40.50.300">
    <property type="entry name" value="P-loop containing nucleotide triphosphate hydrolases"/>
    <property type="match status" value="2"/>
</dbReference>
<feature type="compositionally biased region" description="Basic and acidic residues" evidence="1">
    <location>
        <begin position="309"/>
        <end position="319"/>
    </location>
</feature>
<dbReference type="InterPro" id="IPR047187">
    <property type="entry name" value="SF1_C_Upf1"/>
</dbReference>
<feature type="compositionally biased region" description="Acidic residues" evidence="1">
    <location>
        <begin position="359"/>
        <end position="371"/>
    </location>
</feature>
<dbReference type="InterPro" id="IPR041677">
    <property type="entry name" value="DNA2/NAM7_AAA_11"/>
</dbReference>
<feature type="compositionally biased region" description="Basic and acidic residues" evidence="1">
    <location>
        <begin position="328"/>
        <end position="337"/>
    </location>
</feature>
<dbReference type="Pfam" id="PF13087">
    <property type="entry name" value="AAA_12"/>
    <property type="match status" value="1"/>
</dbReference>
<feature type="region of interest" description="Disordered" evidence="1">
    <location>
        <begin position="91"/>
        <end position="125"/>
    </location>
</feature>
<dbReference type="GO" id="GO:0016604">
    <property type="term" value="C:nuclear body"/>
    <property type="evidence" value="ECO:0007669"/>
    <property type="project" value="TreeGrafter"/>
</dbReference>
<sequence length="1383" mass="156342">MNNSKSKQLDQNKHSKSKPPEKQNRAQKSSKKKHDDADNQSSSSRKQDDLTPSTSRSYTNTLEQPLTRRPLRNTSNEDTIETVYAESNHIPLVLPKREKPDAQRKTFSIARDPRMTEKPIMERDDDMEEDISNEAFPPDFVNDESVSTEDLLQSVIDINLENVKNENDVLGLEDNSDWKTQFLNKENMTTEDPITVPVRIKSEPIDESDFNATSEPIEDDRCSIDSSSTVGLPSPGRASPAPSPKPSNENQTASDILNENETSRISPEKQLTSIEHEDGEEEDPLPDRLPTTTNSNSAYYSAPTDLEEEYRKLEKEKAAAEAAAAAASKEDYSRENADMSSDDELPMLTTGLTNRSFSEDDDFGNDDDGEQFCDYYAEKDPSWASSEPSGDIRAGQKRPLPNDEAADINGTTNLAAKKSRFQVHKFTQDSTDSLINQSNPVDDVPSTSTSRSPASSSNTETPLPSSEMESSAQPVTDGAKDQSSTRTRLPVKLTTTNRASMMVEDFLNSANINAARIPNKRAKTPTKTTPKRKKQLSGNRSTPPPPSQQTNVDFSNNVPGIRDIRENDLTRQQNLLAITSGSRDPRIRSRKENEASSSSMNQSNSPPSVIANLSRALKNKILMRVLKLWQFKWIEQQAKLKMPPPLLDEDTYYPSEIPKLSCVPVLTNRLCCTKCGRHWFSKIERRKIDSNRKCSIKSATKEDSFLLLHCLLLLEYETEAPAVNDLVVMTFTRATGEFIHPFGFVEDSKTTKKFKIADFDSSLMPKNKSKVNYAAEIVIRIIKNYAPKNYAPGQKDMIASLAKVASLTTFMDLFHAQAAFGTSPLRDIVLQPRPFAFQVNHNRPSFSMDFMDQKQTDVYFSIAQSMLMSKKDEPNKIAILQGYPGTGKTHVIVYIIQHIAGHKFSDGRNKILYCAPTNAAVDEMIRRLLVLNRKSDANARFDVLRIGNWARLHPDVKEVTLEDKLARLRGRIKHENPARKELHILNEKLVHLKNLKESIIKEIKQHSHSHQRTTELEDKLSEVSDEIKTATALLEDTKKIQEEEVEKVLQDHKRLIISQADVICTTLEACSSTDLGNIFIDPKRDSNGEFPRPFLCCIIDDASLCTEPQTLIPLSLGVKNLILVGDLELLPFNLNSSEAKNSRLNQSLFSRFHSSLSIECSENERPIFSFNTQYRMVPEICQWTSKYYYGNRLQTSLTLKSNSPLHAYRVLDVRDSREKLDGRSNFVNEPEAEVIVKILECLLHSPSMTGKTIGIITFYDQQRLFIRHQIKERLPKDYTRTEVRLVQDFQGSEMDVVLISCVKTEIRESDNLAILTDYWNVAVTRAIESLFICGNLKALENNEVLKDLISDANKRQVIHRVSSKFERSMLYDTLTKPTEYIEL</sequence>
<evidence type="ECO:0000313" key="5">
    <source>
        <dbReference type="Proteomes" id="UP000789390"/>
    </source>
</evidence>
<protein>
    <submittedName>
        <fullName evidence="4">Uncharacterized protein</fullName>
    </submittedName>
</protein>